<comment type="caution">
    <text evidence="8">The sequence shown here is derived from an EMBL/GenBank/DDBJ whole genome shotgun (WGS) entry which is preliminary data.</text>
</comment>
<name>A0ABY1MWH0_9ACTN</name>
<dbReference type="PROSITE" id="PS00092">
    <property type="entry name" value="N6_MTASE"/>
    <property type="match status" value="1"/>
</dbReference>
<dbReference type="SUPFAM" id="SSF53335">
    <property type="entry name" value="S-adenosyl-L-methionine-dependent methyltransferases"/>
    <property type="match status" value="1"/>
</dbReference>
<dbReference type="InterPro" id="IPR029063">
    <property type="entry name" value="SAM-dependent_MTases_sf"/>
</dbReference>
<evidence type="ECO:0000256" key="5">
    <source>
        <dbReference type="ARBA" id="ARBA00047942"/>
    </source>
</evidence>
<dbReference type="Proteomes" id="UP000315460">
    <property type="component" value="Unassembled WGS sequence"/>
</dbReference>
<accession>A0ABY1MWH0</accession>
<evidence type="ECO:0000259" key="7">
    <source>
        <dbReference type="Pfam" id="PF22654"/>
    </source>
</evidence>
<evidence type="ECO:0000313" key="9">
    <source>
        <dbReference type="Proteomes" id="UP000315460"/>
    </source>
</evidence>
<protein>
    <recommendedName>
        <fullName evidence="1">site-specific DNA-methyltransferase (adenine-specific)</fullName>
        <ecNumber evidence="1">2.1.1.72</ecNumber>
    </recommendedName>
</protein>
<dbReference type="NCBIfam" id="NF033451">
    <property type="entry name" value="BREX_2_MTaseX"/>
    <property type="match status" value="1"/>
</dbReference>
<evidence type="ECO:0000256" key="2">
    <source>
        <dbReference type="ARBA" id="ARBA00022603"/>
    </source>
</evidence>
<dbReference type="EC" id="2.1.1.72" evidence="1"/>
<proteinExistence type="predicted"/>
<evidence type="ECO:0000259" key="6">
    <source>
        <dbReference type="Pfam" id="PF07669"/>
    </source>
</evidence>
<dbReference type="Pfam" id="PF07669">
    <property type="entry name" value="Eco57I"/>
    <property type="match status" value="1"/>
</dbReference>
<keyword evidence="9" id="KW-1185">Reference proteome</keyword>
<keyword evidence="3" id="KW-0808">Transferase</keyword>
<organism evidence="8 9">
    <name type="scientific">Dietzia kunjamensis subsp. schimae</name>
    <dbReference type="NCBI Taxonomy" id="498198"/>
    <lineage>
        <taxon>Bacteria</taxon>
        <taxon>Bacillati</taxon>
        <taxon>Actinomycetota</taxon>
        <taxon>Actinomycetes</taxon>
        <taxon>Mycobacteriales</taxon>
        <taxon>Dietziaceae</taxon>
        <taxon>Dietzia</taxon>
    </lineage>
</organism>
<dbReference type="RefSeq" id="WP_244294080.1">
    <property type="nucleotide sequence ID" value="NZ_BAAAQH010000004.1"/>
</dbReference>
<dbReference type="InterPro" id="IPR050953">
    <property type="entry name" value="N4_N6_ade-DNA_methylase"/>
</dbReference>
<evidence type="ECO:0000256" key="1">
    <source>
        <dbReference type="ARBA" id="ARBA00011900"/>
    </source>
</evidence>
<evidence type="ECO:0000256" key="4">
    <source>
        <dbReference type="ARBA" id="ARBA00022691"/>
    </source>
</evidence>
<dbReference type="PANTHER" id="PTHR33841:SF1">
    <property type="entry name" value="DNA METHYLTRANSFERASE A"/>
    <property type="match status" value="1"/>
</dbReference>
<dbReference type="InterPro" id="IPR002052">
    <property type="entry name" value="DNA_methylase_N6_adenine_CS"/>
</dbReference>
<keyword evidence="4" id="KW-0949">S-adenosyl-L-methionine</keyword>
<dbReference type="PANTHER" id="PTHR33841">
    <property type="entry name" value="DNA METHYLTRANSFERASE YEEA-RELATED"/>
    <property type="match status" value="1"/>
</dbReference>
<keyword evidence="2" id="KW-0489">Methyltransferase</keyword>
<dbReference type="InterPro" id="IPR011639">
    <property type="entry name" value="MethylTrfase_TaqI-like_dom"/>
</dbReference>
<sequence>MAGKRRKSSEQQTLTDALQPVVRELVEDMRTRLVADTATTVEWKATHAALKESQRTGATWADWQEDQLTQAAVGWVLTSVFVRFCEDNDLVGAHQRWISGADADGRRRAVDEQDRFFSANLDQGFRGYLRHAFAQLERSPAAAPLVGEHAGIHIAEPSDDAAQRLVEFWRQADAQNATLWSLRDPALDTRFLGDMYQDLSEYAKKKYALLQTPEFVEEFILDRTLTPALKERSPRLPTVDAEGRTGAVDFKVIDPTCGSGHFLLGAFERMLDYWRTEAPGLEATEQVRLALSSIHGVDINPFAVAIAQFRLMVAALQATDGSSLLNVPELPLQVYAGDSLLWSEDTKSRTGLNLGDNFDPDKLTSGAALTTEDEESLRSVLRRGQYDVVVGNPPYITVKDKALNIRYRGIYGYCKGTYALTVPFMEQFHALARPGRVDSAEAGWIGQITSNSFMAREFGVPLIEEFFERIDLREVIDTSGAYIPGHGTPTVTIISRNRPIEIKTRRDNRTVRAVLGIQGEPGAPENPAQGLVWSSIVEHIEMPGYEDQWISVVDLPRDMLSVHPWSLQGGAATTVSQHLKTAPAKLASKLGRPIGFASFPGADDAFFAPRSALRAALVDDRFVRGLIVGEVVREWNIRPEQFAFAPYDGRFNLIALDRSSPWYRWVWRNRRVLQGVTGFEGETRSSDEDGWWGWYRWVAERYRTQLAVTFAFVATHNHFVLDRGGKVFNRSAPVIKLPEGASEDEHLELLGVLNSSTACFWLKQNSHNKGSTVDNKGARTTLVPWENFYEYTGTTLKDFPLPAGSTLERARRIDQLAQQLAAVEPAALLDSSTPSAELFARGEAEWERIRGLMIAEQEELDWQVYRLYGFADSDMSLPVGEVPGIALGERAFEIALARRVQTGEAETAWFDRHRSTPVTEIPEHFPSEYRDAVQRRLNLISEDRPLELLERPEYKRRWSSVPWADRVRSALAAWILDRLETPELWKDPNGYPQPQSVRQLAAKVETDPRLTGVAEALELWSTTRQAGTLTTLVALLADEAVPYLAALRLKDSGLRKFAEWQATWDTQRAEDRGELTTAQVPVPPKYTSADFRKASYWQARGKLDVPKERFIAYPGASGPDDPTAMLGWAGWDHAEQGIALVSLYDDRKDDTDPAQLVPLVAGLAELLPWIRQWHSGMDAHSGIDWADYLAGQLTTLAERSGVAIADLAAWRPAPSTRGRRRVAAAAPTPDTES</sequence>
<dbReference type="Gene3D" id="3.40.50.150">
    <property type="entry name" value="Vaccinia Virus protein VP39"/>
    <property type="match status" value="1"/>
</dbReference>
<feature type="domain" description="Type II methyltransferase M.TaqI-like" evidence="6">
    <location>
        <begin position="293"/>
        <end position="479"/>
    </location>
</feature>
<evidence type="ECO:0000313" key="8">
    <source>
        <dbReference type="EMBL" id="SMO32375.1"/>
    </source>
</evidence>
<dbReference type="EMBL" id="FXTG01000001">
    <property type="protein sequence ID" value="SMO32375.1"/>
    <property type="molecule type" value="Genomic_DNA"/>
</dbReference>
<dbReference type="PRINTS" id="PR00507">
    <property type="entry name" value="N12N6MTFRASE"/>
</dbReference>
<comment type="catalytic activity">
    <reaction evidence="5">
        <text>a 2'-deoxyadenosine in DNA + S-adenosyl-L-methionine = an N(6)-methyl-2'-deoxyadenosine in DNA + S-adenosyl-L-homocysteine + H(+)</text>
        <dbReference type="Rhea" id="RHEA:15197"/>
        <dbReference type="Rhea" id="RHEA-COMP:12418"/>
        <dbReference type="Rhea" id="RHEA-COMP:12419"/>
        <dbReference type="ChEBI" id="CHEBI:15378"/>
        <dbReference type="ChEBI" id="CHEBI:57856"/>
        <dbReference type="ChEBI" id="CHEBI:59789"/>
        <dbReference type="ChEBI" id="CHEBI:90615"/>
        <dbReference type="ChEBI" id="CHEBI:90616"/>
        <dbReference type="EC" id="2.1.1.72"/>
    </reaction>
</comment>
<dbReference type="Pfam" id="PF22654">
    <property type="entry name" value="DUF7008"/>
    <property type="match status" value="1"/>
</dbReference>
<gene>
    <name evidence="8" type="ORF">SAMN06265174_10128</name>
</gene>
<evidence type="ECO:0000256" key="3">
    <source>
        <dbReference type="ARBA" id="ARBA00022679"/>
    </source>
</evidence>
<dbReference type="InterPro" id="IPR054277">
    <property type="entry name" value="DUF7008"/>
</dbReference>
<reference evidence="8 9" key="1">
    <citation type="submission" date="2017-05" db="EMBL/GenBank/DDBJ databases">
        <authorList>
            <person name="Varghese N."/>
            <person name="Submissions S."/>
        </authorList>
    </citation>
    <scope>NUCLEOTIDE SEQUENCE [LARGE SCALE GENOMIC DNA]</scope>
    <source>
        <strain evidence="8 9">DSM 45139</strain>
    </source>
</reference>
<feature type="domain" description="DUF7008" evidence="7">
    <location>
        <begin position="853"/>
        <end position="1221"/>
    </location>
</feature>